<sequence length="399" mass="46569">MNRFILLIFVVIIGFSLLTEGWKKGRRHRKRKVTKFMHVSDVHFDLFYNQSISKDTSCRSTEGFKMADHEAPYGRIGCDSPEWLLESTLAAMKEKGKDAEFILLTGNLSAHDMTDDQGSPNVLKAIQTVSSKAHEVFHFFYPLCCFSSLDGKMVVLVPNAMYWNNNWQTYPLWDEIAERQLQWLAEQLALAKNKGKRVLIMSHIPPGGDPFNYNYFWIPKYAERYAILVAGKYHDVIAGQFYAHTHKDDFRLQILNTEDEKTSTKSFVLQTASVSPIYSNNPAFKVFTMRTDIQALVDYDQHYLDLEIATEFSNPVWKFDYTFSKRYPSKNKLINANRIDELSQKLISQTDAQYWNGYFMGTTANYFPSHYDRFGLYCIVRYVLEDDFHRCYDNFKVHN</sequence>
<accession>A0ABN8PXR2</accession>
<name>A0ABN8PXR2_9CNID</name>
<proteinExistence type="predicted"/>
<evidence type="ECO:0008006" key="6">
    <source>
        <dbReference type="Google" id="ProtNLM"/>
    </source>
</evidence>
<evidence type="ECO:0000256" key="3">
    <source>
        <dbReference type="SAM" id="SignalP"/>
    </source>
</evidence>
<dbReference type="InterPro" id="IPR029052">
    <property type="entry name" value="Metallo-depent_PP-like"/>
</dbReference>
<dbReference type="Gene3D" id="3.60.21.10">
    <property type="match status" value="1"/>
</dbReference>
<comment type="caution">
    <text evidence="4">The sequence shown here is derived from an EMBL/GenBank/DDBJ whole genome shotgun (WGS) entry which is preliminary data.</text>
</comment>
<evidence type="ECO:0000313" key="4">
    <source>
        <dbReference type="EMBL" id="CAH3152984.1"/>
    </source>
</evidence>
<dbReference type="EMBL" id="CALNXK010000095">
    <property type="protein sequence ID" value="CAH3152984.1"/>
    <property type="molecule type" value="Genomic_DNA"/>
</dbReference>
<feature type="signal peptide" evidence="3">
    <location>
        <begin position="1"/>
        <end position="21"/>
    </location>
</feature>
<keyword evidence="2" id="KW-0325">Glycoprotein</keyword>
<keyword evidence="1" id="KW-0378">Hydrolase</keyword>
<reference evidence="4 5" key="1">
    <citation type="submission" date="2022-05" db="EMBL/GenBank/DDBJ databases">
        <authorList>
            <consortium name="Genoscope - CEA"/>
            <person name="William W."/>
        </authorList>
    </citation>
    <scope>NUCLEOTIDE SEQUENCE [LARGE SCALE GENOMIC DNA]</scope>
</reference>
<keyword evidence="5" id="KW-1185">Reference proteome</keyword>
<dbReference type="PANTHER" id="PTHR10340">
    <property type="entry name" value="SPHINGOMYELIN PHOSPHODIESTERASE"/>
    <property type="match status" value="1"/>
</dbReference>
<protein>
    <recommendedName>
        <fullName evidence="6">Sphingomyelin phosphodiesterase</fullName>
    </recommendedName>
</protein>
<dbReference type="Proteomes" id="UP001159405">
    <property type="component" value="Unassembled WGS sequence"/>
</dbReference>
<gene>
    <name evidence="4" type="ORF">PLOB_00049347</name>
</gene>
<keyword evidence="3" id="KW-0732">Signal</keyword>
<feature type="chain" id="PRO_5045080029" description="Sphingomyelin phosphodiesterase" evidence="3">
    <location>
        <begin position="22"/>
        <end position="399"/>
    </location>
</feature>
<evidence type="ECO:0000313" key="5">
    <source>
        <dbReference type="Proteomes" id="UP001159405"/>
    </source>
</evidence>
<dbReference type="PANTHER" id="PTHR10340:SF57">
    <property type="entry name" value="METALLOPHOS DOMAIN-CONTAINING PROTEIN"/>
    <property type="match status" value="1"/>
</dbReference>
<organism evidence="4 5">
    <name type="scientific">Porites lobata</name>
    <dbReference type="NCBI Taxonomy" id="104759"/>
    <lineage>
        <taxon>Eukaryota</taxon>
        <taxon>Metazoa</taxon>
        <taxon>Cnidaria</taxon>
        <taxon>Anthozoa</taxon>
        <taxon>Hexacorallia</taxon>
        <taxon>Scleractinia</taxon>
        <taxon>Fungiina</taxon>
        <taxon>Poritidae</taxon>
        <taxon>Porites</taxon>
    </lineage>
</organism>
<evidence type="ECO:0000256" key="2">
    <source>
        <dbReference type="ARBA" id="ARBA00023180"/>
    </source>
</evidence>
<evidence type="ECO:0000256" key="1">
    <source>
        <dbReference type="ARBA" id="ARBA00022801"/>
    </source>
</evidence>
<dbReference type="SUPFAM" id="SSF56300">
    <property type="entry name" value="Metallo-dependent phosphatases"/>
    <property type="match status" value="1"/>
</dbReference>